<evidence type="ECO:0000256" key="8">
    <source>
        <dbReference type="ARBA" id="ARBA00022909"/>
    </source>
</evidence>
<comment type="catalytic activity">
    <reaction evidence="1">
        <text>(7,8-dihydropterin-6-yl)methyl diphosphate + 4-aminobenzoate = 7,8-dihydropteroate + diphosphate</text>
        <dbReference type="Rhea" id="RHEA:19949"/>
        <dbReference type="ChEBI" id="CHEBI:17836"/>
        <dbReference type="ChEBI" id="CHEBI:17839"/>
        <dbReference type="ChEBI" id="CHEBI:33019"/>
        <dbReference type="ChEBI" id="CHEBI:72950"/>
        <dbReference type="EC" id="2.5.1.15"/>
    </reaction>
</comment>
<dbReference type="GO" id="GO:0046654">
    <property type="term" value="P:tetrahydrofolate biosynthetic process"/>
    <property type="evidence" value="ECO:0007669"/>
    <property type="project" value="TreeGrafter"/>
</dbReference>
<keyword evidence="6" id="KW-0479">Metal-binding</keyword>
<dbReference type="PANTHER" id="PTHR20941">
    <property type="entry name" value="FOLATE SYNTHESIS PROTEINS"/>
    <property type="match status" value="1"/>
</dbReference>
<dbReference type="PROSITE" id="PS50972">
    <property type="entry name" value="PTERIN_BINDING"/>
    <property type="match status" value="1"/>
</dbReference>
<evidence type="ECO:0000256" key="2">
    <source>
        <dbReference type="ARBA" id="ARBA00001946"/>
    </source>
</evidence>
<dbReference type="PROSITE" id="PS00793">
    <property type="entry name" value="DHPS_2"/>
    <property type="match status" value="1"/>
</dbReference>
<name>A0A8J3GBA5_9BACT</name>
<dbReference type="PANTHER" id="PTHR20941:SF1">
    <property type="entry name" value="FOLIC ACID SYNTHESIS PROTEIN FOL1"/>
    <property type="match status" value="1"/>
</dbReference>
<keyword evidence="8" id="KW-0289">Folate biosynthesis</keyword>
<dbReference type="Proteomes" id="UP000598271">
    <property type="component" value="Unassembled WGS sequence"/>
</dbReference>
<dbReference type="InterPro" id="IPR000489">
    <property type="entry name" value="Pterin-binding_dom"/>
</dbReference>
<protein>
    <recommendedName>
        <fullName evidence="4">dihydropteroate synthase</fullName>
        <ecNumber evidence="4">2.5.1.15</ecNumber>
    </recommendedName>
</protein>
<dbReference type="AlphaFoldDB" id="A0A8J3GBA5"/>
<evidence type="ECO:0000313" key="10">
    <source>
        <dbReference type="EMBL" id="GHB80444.1"/>
    </source>
</evidence>
<dbReference type="CDD" id="cd00739">
    <property type="entry name" value="DHPS"/>
    <property type="match status" value="1"/>
</dbReference>
<comment type="cofactor">
    <cofactor evidence="2">
        <name>Mg(2+)</name>
        <dbReference type="ChEBI" id="CHEBI:18420"/>
    </cofactor>
</comment>
<comment type="pathway">
    <text evidence="3">Cofactor biosynthesis; tetrahydrofolate biosynthesis; 7,8-dihydrofolate from 2-amino-4-hydroxy-6-hydroxymethyl-7,8-dihydropteridine diphosphate and 4-aminobenzoate: step 1/2.</text>
</comment>
<reference evidence="10 11" key="1">
    <citation type="journal article" date="2014" name="Int. J. Syst. Evol. Microbiol.">
        <title>Complete genome sequence of Corynebacterium casei LMG S-19264T (=DSM 44701T), isolated from a smear-ripened cheese.</title>
        <authorList>
            <consortium name="US DOE Joint Genome Institute (JGI-PGF)"/>
            <person name="Walter F."/>
            <person name="Albersmeier A."/>
            <person name="Kalinowski J."/>
            <person name="Ruckert C."/>
        </authorList>
    </citation>
    <scope>NUCLEOTIDE SEQUENCE [LARGE SCALE GENOMIC DNA]</scope>
    <source>
        <strain evidence="10 11">KCTC 12866</strain>
    </source>
</reference>
<dbReference type="InterPro" id="IPR006390">
    <property type="entry name" value="DHP_synth_dom"/>
</dbReference>
<evidence type="ECO:0000313" key="11">
    <source>
        <dbReference type="Proteomes" id="UP000598271"/>
    </source>
</evidence>
<proteinExistence type="predicted"/>
<dbReference type="RefSeq" id="WP_189566245.1">
    <property type="nucleotide sequence ID" value="NZ_BMXF01000004.1"/>
</dbReference>
<gene>
    <name evidence="10" type="primary">folP</name>
    <name evidence="10" type="ORF">GCM10007390_38430</name>
</gene>
<keyword evidence="11" id="KW-1185">Reference proteome</keyword>
<sequence length="294" mass="31948">MVDLQQPGTLLASQFKKKTIKVAGRLLDFSTPVVMGIINLTPDSFYEGSRFEANQDKLLQAAGQMIADGAKILDVGGYSTRPGAAEVSELEESDRVLGAIEALSQSFPSLIISVDTFRAEVARKAVMAGASIINDVSGGNLDEGMFGVVAESGVPYVLMHMRGTPQTMVKQNRYNNLIRDVVQEIAAKLDKLNSLGVADVIVDPGFGFAKNVPQNFELLNNLEYFQNLDAALLIGLSRKSMIWRSLETTADESLNGTTALNMTALQKGANILRVHDVKEAVETIKLWKLTTLRN</sequence>
<evidence type="ECO:0000259" key="9">
    <source>
        <dbReference type="PROSITE" id="PS50972"/>
    </source>
</evidence>
<evidence type="ECO:0000256" key="6">
    <source>
        <dbReference type="ARBA" id="ARBA00022723"/>
    </source>
</evidence>
<dbReference type="GO" id="GO:0005829">
    <property type="term" value="C:cytosol"/>
    <property type="evidence" value="ECO:0007669"/>
    <property type="project" value="TreeGrafter"/>
</dbReference>
<dbReference type="InterPro" id="IPR011005">
    <property type="entry name" value="Dihydropteroate_synth-like_sf"/>
</dbReference>
<organism evidence="10 11">
    <name type="scientific">Persicitalea jodogahamensis</name>
    <dbReference type="NCBI Taxonomy" id="402147"/>
    <lineage>
        <taxon>Bacteria</taxon>
        <taxon>Pseudomonadati</taxon>
        <taxon>Bacteroidota</taxon>
        <taxon>Cytophagia</taxon>
        <taxon>Cytophagales</taxon>
        <taxon>Spirosomataceae</taxon>
        <taxon>Persicitalea</taxon>
    </lineage>
</organism>
<dbReference type="GO" id="GO:0046656">
    <property type="term" value="P:folic acid biosynthetic process"/>
    <property type="evidence" value="ECO:0007669"/>
    <property type="project" value="UniProtKB-KW"/>
</dbReference>
<evidence type="ECO:0000256" key="1">
    <source>
        <dbReference type="ARBA" id="ARBA00000012"/>
    </source>
</evidence>
<evidence type="ECO:0000256" key="4">
    <source>
        <dbReference type="ARBA" id="ARBA00012458"/>
    </source>
</evidence>
<dbReference type="GO" id="GO:0046872">
    <property type="term" value="F:metal ion binding"/>
    <property type="evidence" value="ECO:0007669"/>
    <property type="project" value="UniProtKB-KW"/>
</dbReference>
<evidence type="ECO:0000256" key="7">
    <source>
        <dbReference type="ARBA" id="ARBA00022842"/>
    </source>
</evidence>
<dbReference type="EC" id="2.5.1.15" evidence="4"/>
<dbReference type="Pfam" id="PF00809">
    <property type="entry name" value="Pterin_bind"/>
    <property type="match status" value="1"/>
</dbReference>
<dbReference type="NCBIfam" id="TIGR01496">
    <property type="entry name" value="DHPS"/>
    <property type="match status" value="1"/>
</dbReference>
<evidence type="ECO:0000256" key="5">
    <source>
        <dbReference type="ARBA" id="ARBA00022679"/>
    </source>
</evidence>
<keyword evidence="5" id="KW-0808">Transferase</keyword>
<dbReference type="SUPFAM" id="SSF51717">
    <property type="entry name" value="Dihydropteroate synthetase-like"/>
    <property type="match status" value="1"/>
</dbReference>
<dbReference type="EMBL" id="BMXF01000004">
    <property type="protein sequence ID" value="GHB80444.1"/>
    <property type="molecule type" value="Genomic_DNA"/>
</dbReference>
<evidence type="ECO:0000256" key="3">
    <source>
        <dbReference type="ARBA" id="ARBA00004763"/>
    </source>
</evidence>
<accession>A0A8J3GBA5</accession>
<dbReference type="GO" id="GO:0004156">
    <property type="term" value="F:dihydropteroate synthase activity"/>
    <property type="evidence" value="ECO:0007669"/>
    <property type="project" value="UniProtKB-EC"/>
</dbReference>
<keyword evidence="7" id="KW-0460">Magnesium</keyword>
<feature type="domain" description="Pterin-binding" evidence="9">
    <location>
        <begin position="32"/>
        <end position="285"/>
    </location>
</feature>
<dbReference type="InterPro" id="IPR045031">
    <property type="entry name" value="DHP_synth-like"/>
</dbReference>
<comment type="caution">
    <text evidence="10">The sequence shown here is derived from an EMBL/GenBank/DDBJ whole genome shotgun (WGS) entry which is preliminary data.</text>
</comment>
<dbReference type="Gene3D" id="3.20.20.20">
    <property type="entry name" value="Dihydropteroate synthase-like"/>
    <property type="match status" value="1"/>
</dbReference>